<keyword evidence="1" id="KW-0732">Signal</keyword>
<keyword evidence="4" id="KW-1185">Reference proteome</keyword>
<dbReference type="EMBL" id="CP047895">
    <property type="protein sequence ID" value="QHL90492.1"/>
    <property type="molecule type" value="Genomic_DNA"/>
</dbReference>
<protein>
    <submittedName>
        <fullName evidence="3">Peptidoglycan DD-metalloendopeptidase family protein</fullName>
    </submittedName>
</protein>
<accession>A0A7Z2S8B9</accession>
<dbReference type="Proteomes" id="UP000464468">
    <property type="component" value="Chromosome"/>
</dbReference>
<dbReference type="InterPro" id="IPR050570">
    <property type="entry name" value="Cell_wall_metabolism_enzyme"/>
</dbReference>
<dbReference type="GO" id="GO:0004222">
    <property type="term" value="F:metalloendopeptidase activity"/>
    <property type="evidence" value="ECO:0007669"/>
    <property type="project" value="TreeGrafter"/>
</dbReference>
<dbReference type="RefSeq" id="WP_160592420.1">
    <property type="nucleotide sequence ID" value="NZ_CP047895.1"/>
</dbReference>
<dbReference type="KEGG" id="schy:GVO57_06125"/>
<dbReference type="InterPro" id="IPR016047">
    <property type="entry name" value="M23ase_b-sheet_dom"/>
</dbReference>
<dbReference type="SUPFAM" id="SSF51261">
    <property type="entry name" value="Duplicated hybrid motif"/>
    <property type="match status" value="1"/>
</dbReference>
<gene>
    <name evidence="3" type="ORF">GVO57_06125</name>
</gene>
<name>A0A7Z2S8B9_9SPHN</name>
<evidence type="ECO:0000313" key="3">
    <source>
        <dbReference type="EMBL" id="QHL90492.1"/>
    </source>
</evidence>
<sequence>MIAALFALLPALALPLDCQPGRTCWIQKYVDVDPGPGRTDYRCGPVTTDGHDGVDFRIPGLTAMMQGVPVTAVAAGTVLRIRDGVADRPVGVGGPSVATAQAAGNAVIIDHGDGWESQYSHLRRGSVSVRPGDTVRAGDAIGLVGLSGETEYPHLHFALRHHGRPVDPFAGTPAPAACGTGPARPLWTGAVLAGFRYVRGQPVRFVLTTAPAQPPLIDDAPPPSRTAPLVGLAELIGPDPGQEVLLELIGPGDRLLARRTVRPDRPYLVWATHLGLRAPAGGWPPGRYRARLSVRAGDAILSRMEVAALLR</sequence>
<evidence type="ECO:0000256" key="1">
    <source>
        <dbReference type="ARBA" id="ARBA00022729"/>
    </source>
</evidence>
<evidence type="ECO:0000313" key="4">
    <source>
        <dbReference type="Proteomes" id="UP000464468"/>
    </source>
</evidence>
<dbReference type="InterPro" id="IPR011055">
    <property type="entry name" value="Dup_hybrid_motif"/>
</dbReference>
<reference evidence="3 4" key="1">
    <citation type="submission" date="2020-01" db="EMBL/GenBank/DDBJ databases">
        <title>Sphingomonas sp. C33 whole genome sequece.</title>
        <authorList>
            <person name="Park C."/>
        </authorList>
    </citation>
    <scope>NUCLEOTIDE SEQUENCE [LARGE SCALE GENOMIC DNA]</scope>
    <source>
        <strain evidence="3 4">C33</strain>
    </source>
</reference>
<proteinExistence type="predicted"/>
<dbReference type="CDD" id="cd12797">
    <property type="entry name" value="M23_peptidase"/>
    <property type="match status" value="1"/>
</dbReference>
<dbReference type="AlphaFoldDB" id="A0A7Z2S8B9"/>
<dbReference type="Pfam" id="PF01551">
    <property type="entry name" value="Peptidase_M23"/>
    <property type="match status" value="1"/>
</dbReference>
<evidence type="ECO:0000259" key="2">
    <source>
        <dbReference type="Pfam" id="PF01551"/>
    </source>
</evidence>
<feature type="domain" description="M23ase beta-sheet core" evidence="2">
    <location>
        <begin position="50"/>
        <end position="168"/>
    </location>
</feature>
<dbReference type="Gene3D" id="2.70.70.10">
    <property type="entry name" value="Glucose Permease (Domain IIA)"/>
    <property type="match status" value="1"/>
</dbReference>
<organism evidence="3 4">
    <name type="scientific">Sphingomonas changnyeongensis</name>
    <dbReference type="NCBI Taxonomy" id="2698679"/>
    <lineage>
        <taxon>Bacteria</taxon>
        <taxon>Pseudomonadati</taxon>
        <taxon>Pseudomonadota</taxon>
        <taxon>Alphaproteobacteria</taxon>
        <taxon>Sphingomonadales</taxon>
        <taxon>Sphingomonadaceae</taxon>
        <taxon>Sphingomonas</taxon>
    </lineage>
</organism>
<dbReference type="PANTHER" id="PTHR21666">
    <property type="entry name" value="PEPTIDASE-RELATED"/>
    <property type="match status" value="1"/>
</dbReference>
<dbReference type="PANTHER" id="PTHR21666:SF289">
    <property type="entry name" value="L-ALA--D-GLU ENDOPEPTIDASE"/>
    <property type="match status" value="1"/>
</dbReference>